<comment type="caution">
    <text evidence="2">The sequence shown here is derived from an EMBL/GenBank/DDBJ whole genome shotgun (WGS) entry which is preliminary data.</text>
</comment>
<proteinExistence type="predicted"/>
<sequence length="296" mass="31921">MGLLRRKPGAGERAAAATREAAVDASGWVHDAAEHTRDTADRAAEKLHRRAVKARKKADAAGRRAQKAGRKAARSTRRATTGSGTNTVATAATGLLTETDLKARSADRKVAKTAAKADASARKAEAKAAQATEKGRLKSETLAVKDAERARAAREWNAKKVQRYLGMAKVLAPLVAPYAMAAAGSLRHRLDDHRSRKLGVSPDELGGYSGQGGKLHARMSRISRTIIELREDGTTDRDPRAKRFADETEPRLHDLAAAVRAAENMPAARRRAAFRTISHDLDRTEVALLDHLGIRA</sequence>
<gene>
    <name evidence="2" type="ORF">JOF36_000430</name>
</gene>
<keyword evidence="3" id="KW-1185">Reference proteome</keyword>
<dbReference type="RefSeq" id="WP_210024757.1">
    <property type="nucleotide sequence ID" value="NZ_JAGINU010000001.1"/>
</dbReference>
<dbReference type="Pfam" id="PF20079">
    <property type="entry name" value="DUF6474"/>
    <property type="match status" value="1"/>
</dbReference>
<accession>A0ABS4VMD9</accession>
<reference evidence="2 3" key="1">
    <citation type="submission" date="2021-03" db="EMBL/GenBank/DDBJ databases">
        <title>Sequencing the genomes of 1000 actinobacteria strains.</title>
        <authorList>
            <person name="Klenk H.-P."/>
        </authorList>
    </citation>
    <scope>NUCLEOTIDE SEQUENCE [LARGE SCALE GENOMIC DNA]</scope>
    <source>
        <strain evidence="2 3">DSM 45256</strain>
    </source>
</reference>
<evidence type="ECO:0000313" key="3">
    <source>
        <dbReference type="Proteomes" id="UP001519295"/>
    </source>
</evidence>
<dbReference type="Proteomes" id="UP001519295">
    <property type="component" value="Unassembled WGS sequence"/>
</dbReference>
<protein>
    <submittedName>
        <fullName evidence="2">Uncharacterized protein</fullName>
    </submittedName>
</protein>
<dbReference type="EMBL" id="JAGINU010000001">
    <property type="protein sequence ID" value="MBP2364734.1"/>
    <property type="molecule type" value="Genomic_DNA"/>
</dbReference>
<evidence type="ECO:0000256" key="1">
    <source>
        <dbReference type="SAM" id="MobiDB-lite"/>
    </source>
</evidence>
<feature type="region of interest" description="Disordered" evidence="1">
    <location>
        <begin position="1"/>
        <end position="87"/>
    </location>
</feature>
<evidence type="ECO:0000313" key="2">
    <source>
        <dbReference type="EMBL" id="MBP2364734.1"/>
    </source>
</evidence>
<feature type="compositionally biased region" description="Basic and acidic residues" evidence="1">
    <location>
        <begin position="31"/>
        <end position="46"/>
    </location>
</feature>
<name>A0ABS4VMD9_9PSEU</name>
<feature type="compositionally biased region" description="Basic residues" evidence="1">
    <location>
        <begin position="64"/>
        <end position="77"/>
    </location>
</feature>
<organism evidence="2 3">
    <name type="scientific">Pseudonocardia parietis</name>
    <dbReference type="NCBI Taxonomy" id="570936"/>
    <lineage>
        <taxon>Bacteria</taxon>
        <taxon>Bacillati</taxon>
        <taxon>Actinomycetota</taxon>
        <taxon>Actinomycetes</taxon>
        <taxon>Pseudonocardiales</taxon>
        <taxon>Pseudonocardiaceae</taxon>
        <taxon>Pseudonocardia</taxon>
    </lineage>
</organism>
<feature type="compositionally biased region" description="Basic residues" evidence="1">
    <location>
        <begin position="47"/>
        <end position="56"/>
    </location>
</feature>
<dbReference type="InterPro" id="IPR045522">
    <property type="entry name" value="DUF6474"/>
</dbReference>
<feature type="compositionally biased region" description="Low complexity" evidence="1">
    <location>
        <begin position="11"/>
        <end position="20"/>
    </location>
</feature>